<keyword evidence="3 4" id="KW-0274">FAD</keyword>
<feature type="binding site" evidence="4">
    <location>
        <begin position="246"/>
        <end position="253"/>
    </location>
    <ligand>
        <name>FAD</name>
        <dbReference type="ChEBI" id="CHEBI:57692"/>
    </ligand>
</feature>
<feature type="compositionally biased region" description="Polar residues" evidence="6">
    <location>
        <begin position="434"/>
        <end position="447"/>
    </location>
</feature>
<dbReference type="GO" id="GO:0043153">
    <property type="term" value="P:entrainment of circadian clock by photoperiod"/>
    <property type="evidence" value="ECO:0007669"/>
    <property type="project" value="TreeGrafter"/>
</dbReference>
<feature type="binding site" evidence="4">
    <location>
        <begin position="342"/>
        <end position="344"/>
    </location>
    <ligand>
        <name>FAD</name>
        <dbReference type="ChEBI" id="CHEBI:57692"/>
    </ligand>
</feature>
<reference evidence="8" key="2">
    <citation type="submission" date="2025-09" db="UniProtKB">
        <authorList>
            <consortium name="Ensembl"/>
        </authorList>
    </citation>
    <scope>IDENTIFICATION</scope>
</reference>
<reference evidence="8" key="1">
    <citation type="submission" date="2025-08" db="UniProtKB">
        <authorList>
            <consortium name="Ensembl"/>
        </authorList>
    </citation>
    <scope>IDENTIFICATION</scope>
</reference>
<evidence type="ECO:0000256" key="4">
    <source>
        <dbReference type="PIRSR" id="PIRSR602081-1"/>
    </source>
</evidence>
<dbReference type="PANTHER" id="PTHR11455:SF63">
    <property type="entry name" value="PHOTOLYASE_CRYPTOCHROME ALPHA_BETA DOMAIN-CONTAINING PROTEIN"/>
    <property type="match status" value="1"/>
</dbReference>
<dbReference type="Proteomes" id="UP000694552">
    <property type="component" value="Unplaced"/>
</dbReference>
<dbReference type="GO" id="GO:0005634">
    <property type="term" value="C:nucleus"/>
    <property type="evidence" value="ECO:0007669"/>
    <property type="project" value="TreeGrafter"/>
</dbReference>
<dbReference type="GO" id="GO:0071949">
    <property type="term" value="F:FAD binding"/>
    <property type="evidence" value="ECO:0007669"/>
    <property type="project" value="TreeGrafter"/>
</dbReference>
<feature type="domain" description="Cryptochrome/DNA photolyase FAD-binding" evidence="7">
    <location>
        <begin position="245"/>
        <end position="407"/>
    </location>
</feature>
<dbReference type="GO" id="GO:0003677">
    <property type="term" value="F:DNA binding"/>
    <property type="evidence" value="ECO:0007669"/>
    <property type="project" value="TreeGrafter"/>
</dbReference>
<dbReference type="InterPro" id="IPR002081">
    <property type="entry name" value="Cryptochrome/DNA_photolyase_1"/>
</dbReference>
<feature type="site" description="Electron transfer via tryptophanyl radical" evidence="5">
    <location>
        <position position="329"/>
    </location>
</feature>
<dbReference type="GO" id="GO:0005737">
    <property type="term" value="C:cytoplasm"/>
    <property type="evidence" value="ECO:0007669"/>
    <property type="project" value="TreeGrafter"/>
</dbReference>
<evidence type="ECO:0000256" key="2">
    <source>
        <dbReference type="ARBA" id="ARBA00022630"/>
    </source>
</evidence>
<dbReference type="InterPro" id="IPR036134">
    <property type="entry name" value="Crypto/Photolyase_FAD-like_sf"/>
</dbReference>
<feature type="site" description="Electron transfer via tryptophanyl radical" evidence="5">
    <location>
        <position position="352"/>
    </location>
</feature>
<dbReference type="GO" id="GO:0032922">
    <property type="term" value="P:circadian regulation of gene expression"/>
    <property type="evidence" value="ECO:0007669"/>
    <property type="project" value="TreeGrafter"/>
</dbReference>
<feature type="region of interest" description="Disordered" evidence="6">
    <location>
        <begin position="432"/>
        <end position="465"/>
    </location>
</feature>
<dbReference type="InterPro" id="IPR005101">
    <property type="entry name" value="Cryptochr/Photolyase_FAD-bd"/>
</dbReference>
<accession>A0A8C8EEM8</accession>
<keyword evidence="2 4" id="KW-0285">Flavoprotein</keyword>
<dbReference type="InterPro" id="IPR036155">
    <property type="entry name" value="Crypto/Photolyase_N_sf"/>
</dbReference>
<keyword evidence="9" id="KW-1185">Reference proteome</keyword>
<sequence>PRLRAKISPAASRMLPRTVHLFWEGFWLHDNPTLLAVLESSEVIAPVYIPGRKFMLSVMALPWCFLDHTQKWDIRPVALDAEVEPFYKVMEANIQHLGSELGVGVLPLLGHSLDDTKRYVSVLQTREVSPGRFVLDLASIREKRPNVLVFLDPNVITESSSIGSSQLHQIPQLYVDPTLKPLQGWGLHHLPGRAVPRYKITRVSGESGASQHPRVRRGRDDSVIFHLMCLLQAKHHSPPLVLLQGQLLWREFFYTATPNFTRMVGNPTCLQSSWYEDAERLHKWRTGTRYGFLWIDVIMTWLRQEGWIHHLARHAVACFLTRGDLWVSWEEGMEVFEELLLDADYSINAGNWTWQSASAFSHQVECSAPSALGSTKYLPILKNFPSKYIYEPWTASEEEQKQAGCIKVEQRPFSSGCSCGVGASLCLLGERPPKSQTSSTFRPSMSGVSFGPLTPKRPLNDSSVSREGQRSWCRVWSPGLMGSG</sequence>
<dbReference type="SUPFAM" id="SSF52425">
    <property type="entry name" value="Cryptochrome/photolyase, N-terminal domain"/>
    <property type="match status" value="1"/>
</dbReference>
<evidence type="ECO:0000256" key="6">
    <source>
        <dbReference type="SAM" id="MobiDB-lite"/>
    </source>
</evidence>
<comment type="cofactor">
    <cofactor evidence="4">
        <name>FAD</name>
        <dbReference type="ChEBI" id="CHEBI:57692"/>
    </cofactor>
    <text evidence="4">Binds 1 FAD per subunit.</text>
</comment>
<evidence type="ECO:0000256" key="5">
    <source>
        <dbReference type="PIRSR" id="PIRSR602081-2"/>
    </source>
</evidence>
<name>A0A8C8EEM8_9STRI</name>
<proteinExistence type="inferred from homology"/>
<evidence type="ECO:0000313" key="8">
    <source>
        <dbReference type="Ensembl" id="ENSOSUP00000021693.1"/>
    </source>
</evidence>
<dbReference type="GO" id="GO:0045892">
    <property type="term" value="P:negative regulation of DNA-templated transcription"/>
    <property type="evidence" value="ECO:0007669"/>
    <property type="project" value="TreeGrafter"/>
</dbReference>
<protein>
    <recommendedName>
        <fullName evidence="7">Cryptochrome/DNA photolyase FAD-binding domain-containing protein</fullName>
    </recommendedName>
</protein>
<dbReference type="Ensembl" id="ENSOSUT00000022360.1">
    <property type="protein sequence ID" value="ENSOSUP00000021693.1"/>
    <property type="gene ID" value="ENSOSUG00000014998.1"/>
</dbReference>
<dbReference type="AlphaFoldDB" id="A0A8C8EEM8"/>
<evidence type="ECO:0000256" key="3">
    <source>
        <dbReference type="ARBA" id="ARBA00022827"/>
    </source>
</evidence>
<dbReference type="SUPFAM" id="SSF48173">
    <property type="entry name" value="Cryptochrome/photolyase FAD-binding domain"/>
    <property type="match status" value="1"/>
</dbReference>
<feature type="site" description="Electron transfer via tryptophanyl radical" evidence="5">
    <location>
        <position position="274"/>
    </location>
</feature>
<dbReference type="Pfam" id="PF03441">
    <property type="entry name" value="FAD_binding_7"/>
    <property type="match status" value="1"/>
</dbReference>
<evidence type="ECO:0000259" key="7">
    <source>
        <dbReference type="Pfam" id="PF03441"/>
    </source>
</evidence>
<dbReference type="PANTHER" id="PTHR11455">
    <property type="entry name" value="CRYPTOCHROME"/>
    <property type="match status" value="1"/>
</dbReference>
<evidence type="ECO:0000256" key="1">
    <source>
        <dbReference type="ARBA" id="ARBA00005862"/>
    </source>
</evidence>
<evidence type="ECO:0000313" key="9">
    <source>
        <dbReference type="Proteomes" id="UP000694552"/>
    </source>
</evidence>
<dbReference type="Gene3D" id="1.10.579.10">
    <property type="entry name" value="DNA Cyclobutane Dipyrimidine Photolyase, subunit A, domain 3"/>
    <property type="match status" value="1"/>
</dbReference>
<comment type="similarity">
    <text evidence="1">Belongs to the DNA photolyase class-1 family.</text>
</comment>
<organism evidence="8 9">
    <name type="scientific">Otus sunia</name>
    <name type="common">Oriental scops-owl</name>
    <dbReference type="NCBI Taxonomy" id="257818"/>
    <lineage>
        <taxon>Eukaryota</taxon>
        <taxon>Metazoa</taxon>
        <taxon>Chordata</taxon>
        <taxon>Craniata</taxon>
        <taxon>Vertebrata</taxon>
        <taxon>Euteleostomi</taxon>
        <taxon>Archelosauria</taxon>
        <taxon>Archosauria</taxon>
        <taxon>Dinosauria</taxon>
        <taxon>Saurischia</taxon>
        <taxon>Theropoda</taxon>
        <taxon>Coelurosauria</taxon>
        <taxon>Aves</taxon>
        <taxon>Neognathae</taxon>
        <taxon>Neoaves</taxon>
        <taxon>Telluraves</taxon>
        <taxon>Strigiformes</taxon>
        <taxon>Strigidae</taxon>
        <taxon>Otus</taxon>
    </lineage>
</organism>